<evidence type="ECO:0000256" key="1">
    <source>
        <dbReference type="SAM" id="Phobius"/>
    </source>
</evidence>
<evidence type="ECO:0000313" key="3">
    <source>
        <dbReference type="Proteomes" id="UP001597308"/>
    </source>
</evidence>
<name>A0ABW4KC54_9HYPH</name>
<reference evidence="3" key="1">
    <citation type="journal article" date="2019" name="Int. J. Syst. Evol. Microbiol.">
        <title>The Global Catalogue of Microorganisms (GCM) 10K type strain sequencing project: providing services to taxonomists for standard genome sequencing and annotation.</title>
        <authorList>
            <consortium name="The Broad Institute Genomics Platform"/>
            <consortium name="The Broad Institute Genome Sequencing Center for Infectious Disease"/>
            <person name="Wu L."/>
            <person name="Ma J."/>
        </authorList>
    </citation>
    <scope>NUCLEOTIDE SEQUENCE [LARGE SCALE GENOMIC DNA]</scope>
    <source>
        <strain evidence="3">KCTC 23707</strain>
    </source>
</reference>
<accession>A0ABW4KC54</accession>
<dbReference type="EMBL" id="JBHUER010000010">
    <property type="protein sequence ID" value="MFD1704276.1"/>
    <property type="molecule type" value="Genomic_DNA"/>
</dbReference>
<gene>
    <name evidence="2" type="ORF">ACFSCV_14815</name>
</gene>
<evidence type="ECO:0000313" key="2">
    <source>
        <dbReference type="EMBL" id="MFD1704276.1"/>
    </source>
</evidence>
<keyword evidence="3" id="KW-1185">Reference proteome</keyword>
<protein>
    <submittedName>
        <fullName evidence="2">Anti-sigma factor family protein</fullName>
    </submittedName>
</protein>
<dbReference type="RefSeq" id="WP_378800343.1">
    <property type="nucleotide sequence ID" value="NZ_JBHUER010000010.1"/>
</dbReference>
<keyword evidence="1" id="KW-0472">Membrane</keyword>
<sequence>MASTPDPILEGELDAYVDGQVDLRRRIEIEAYLAAHPPLASRVMADMRLRDELRCAFGEPQAPADRRAQTLKLARRLEGARSRQRLFVNLRRAAVVMLLVGAGWIANASVGPLLVGAVFASPQPPAYVVDAVMAHRTALLRGEMESQVETPDYDRTEIRAATAIVLPKLPKDWKVTDVQVFPSKYGPSVQMAMETPDLGLLSFYAVRPGAFGMEAAVVRRIDEDVVAAYWQVADVAYTLVAQADEEKLLARADRFAGRIGRAARTEAAR</sequence>
<feature type="transmembrane region" description="Helical" evidence="1">
    <location>
        <begin position="93"/>
        <end position="119"/>
    </location>
</feature>
<keyword evidence="1" id="KW-1133">Transmembrane helix</keyword>
<keyword evidence="1" id="KW-0812">Transmembrane</keyword>
<comment type="caution">
    <text evidence="2">The sequence shown here is derived from an EMBL/GenBank/DDBJ whole genome shotgun (WGS) entry which is preliminary data.</text>
</comment>
<proteinExistence type="predicted"/>
<organism evidence="2 3">
    <name type="scientific">Methylopila henanensis</name>
    <dbReference type="NCBI Taxonomy" id="873516"/>
    <lineage>
        <taxon>Bacteria</taxon>
        <taxon>Pseudomonadati</taxon>
        <taxon>Pseudomonadota</taxon>
        <taxon>Alphaproteobacteria</taxon>
        <taxon>Hyphomicrobiales</taxon>
        <taxon>Methylopilaceae</taxon>
        <taxon>Methylopila</taxon>
    </lineage>
</organism>
<dbReference type="Proteomes" id="UP001597308">
    <property type="component" value="Unassembled WGS sequence"/>
</dbReference>